<keyword evidence="2" id="KW-1185">Reference proteome</keyword>
<organism evidence="1 2">
    <name type="scientific">Penicillium chrysogenum</name>
    <name type="common">Penicillium notatum</name>
    <dbReference type="NCBI Taxonomy" id="5076"/>
    <lineage>
        <taxon>Eukaryota</taxon>
        <taxon>Fungi</taxon>
        <taxon>Dikarya</taxon>
        <taxon>Ascomycota</taxon>
        <taxon>Pezizomycotina</taxon>
        <taxon>Eurotiomycetes</taxon>
        <taxon>Eurotiomycetidae</taxon>
        <taxon>Eurotiales</taxon>
        <taxon>Aspergillaceae</taxon>
        <taxon>Penicillium</taxon>
        <taxon>Penicillium chrysogenum species complex</taxon>
    </lineage>
</organism>
<name>A0ABQ8WWZ1_PENCH</name>
<reference evidence="1 2" key="1">
    <citation type="journal article" date="2023" name="IMA Fungus">
        <title>Comparative genomic study of the Penicillium genus elucidates a diverse pangenome and 15 lateral gene transfer events.</title>
        <authorList>
            <person name="Petersen C."/>
            <person name="Sorensen T."/>
            <person name="Nielsen M.R."/>
            <person name="Sondergaard T.E."/>
            <person name="Sorensen J.L."/>
            <person name="Fitzpatrick D.A."/>
            <person name="Frisvad J.C."/>
            <person name="Nielsen K.L."/>
        </authorList>
    </citation>
    <scope>NUCLEOTIDE SEQUENCE [LARGE SCALE GENOMIC DNA]</scope>
    <source>
        <strain evidence="1 2">IBT 3361</strain>
    </source>
</reference>
<sequence>MHYGCYMKSHFVYWTQMGMLRPKEAYLPTWKQGMDLFTRPEAKQCSCFDDLNSPNYDGIDIIFAIVQKRRLLEEEEP</sequence>
<dbReference type="Proteomes" id="UP001220256">
    <property type="component" value="Unassembled WGS sequence"/>
</dbReference>
<dbReference type="EMBL" id="JAPVEB010000001">
    <property type="protein sequence ID" value="KAJ5282586.1"/>
    <property type="molecule type" value="Genomic_DNA"/>
</dbReference>
<proteinExistence type="predicted"/>
<comment type="caution">
    <text evidence="1">The sequence shown here is derived from an EMBL/GenBank/DDBJ whole genome shotgun (WGS) entry which is preliminary data.</text>
</comment>
<accession>A0ABQ8WWZ1</accession>
<evidence type="ECO:0000313" key="1">
    <source>
        <dbReference type="EMBL" id="KAJ5282586.1"/>
    </source>
</evidence>
<protein>
    <submittedName>
        <fullName evidence="1">Uncharacterized protein</fullName>
    </submittedName>
</protein>
<gene>
    <name evidence="1" type="ORF">N7505_000566</name>
</gene>
<evidence type="ECO:0000313" key="2">
    <source>
        <dbReference type="Proteomes" id="UP001220256"/>
    </source>
</evidence>